<protein>
    <submittedName>
        <fullName evidence="1">Uncharacterized protein</fullName>
    </submittedName>
</protein>
<sequence length="293" mass="32627">MPENRPKRPRADGLSRACYDGDLASVQQCLAEGADLLAPRPARGPAKQCMDSTDSVFLAIHECSLFARADCLRALVATGNLAQLDQVTYAPQRWSCNFTMDLTPLMMLFRDAVLGLHPPLGYRYRQTPADVLACVRILINAGASFDHKATRDDDYFRHVMNACLSRTVDNDTTIGWDVFDYARELGNRDIVNVLEEAARLRYSRKTHRKHPRPARYAAAELLRLGYQIGSGALVPVWSDHVLPLLVTRTSRPLCPWSVVGYARELGTHFGSYEHVGAGVWRDGSSGALIRGER</sequence>
<proteinExistence type="predicted"/>
<reference evidence="1" key="1">
    <citation type="submission" date="2021-01" db="EMBL/GenBank/DDBJ databases">
        <authorList>
            <person name="Corre E."/>
            <person name="Pelletier E."/>
            <person name="Niang G."/>
            <person name="Scheremetjew M."/>
            <person name="Finn R."/>
            <person name="Kale V."/>
            <person name="Holt S."/>
            <person name="Cochrane G."/>
            <person name="Meng A."/>
            <person name="Brown T."/>
            <person name="Cohen L."/>
        </authorList>
    </citation>
    <scope>NUCLEOTIDE SEQUENCE</scope>
    <source>
        <strain evidence="1">CCMP1756</strain>
    </source>
</reference>
<gene>
    <name evidence="1" type="ORF">PCAL00307_LOCUS2574</name>
</gene>
<dbReference type="InterPro" id="IPR036770">
    <property type="entry name" value="Ankyrin_rpt-contain_sf"/>
</dbReference>
<evidence type="ECO:0000313" key="1">
    <source>
        <dbReference type="EMBL" id="CAE0687140.1"/>
    </source>
</evidence>
<dbReference type="Gene3D" id="1.25.40.20">
    <property type="entry name" value="Ankyrin repeat-containing domain"/>
    <property type="match status" value="1"/>
</dbReference>
<dbReference type="AlphaFoldDB" id="A0A7S3ZLN9"/>
<organism evidence="1">
    <name type="scientific">Pelagomonas calceolata</name>
    <dbReference type="NCBI Taxonomy" id="35677"/>
    <lineage>
        <taxon>Eukaryota</taxon>
        <taxon>Sar</taxon>
        <taxon>Stramenopiles</taxon>
        <taxon>Ochrophyta</taxon>
        <taxon>Pelagophyceae</taxon>
        <taxon>Pelagomonadales</taxon>
        <taxon>Pelagomonadaceae</taxon>
        <taxon>Pelagomonas</taxon>
    </lineage>
</organism>
<accession>A0A7S3ZLN9</accession>
<dbReference type="EMBL" id="HBIW01003068">
    <property type="protein sequence ID" value="CAE0687140.1"/>
    <property type="molecule type" value="Transcribed_RNA"/>
</dbReference>
<name>A0A7S3ZLN9_9STRA</name>